<protein>
    <submittedName>
        <fullName evidence="5">Exosome complex component rrp40</fullName>
    </submittedName>
</protein>
<dbReference type="PANTHER" id="PTHR21321">
    <property type="entry name" value="PNAS-3 RELATED"/>
    <property type="match status" value="1"/>
</dbReference>
<dbReference type="Pfam" id="PF21262">
    <property type="entry name" value="RRP40_S1"/>
    <property type="match status" value="1"/>
</dbReference>
<keyword evidence="6" id="KW-1185">Reference proteome</keyword>
<dbReference type="PANTHER" id="PTHR21321:SF1">
    <property type="entry name" value="EXOSOME COMPLEX COMPONENT RRP40"/>
    <property type="match status" value="1"/>
</dbReference>
<evidence type="ECO:0000313" key="6">
    <source>
        <dbReference type="Proteomes" id="UP001281761"/>
    </source>
</evidence>
<keyword evidence="2" id="KW-0271">Exosome</keyword>
<evidence type="ECO:0000256" key="2">
    <source>
        <dbReference type="ARBA" id="ARBA00022835"/>
    </source>
</evidence>
<proteinExistence type="predicted"/>
<evidence type="ECO:0000259" key="4">
    <source>
        <dbReference type="Pfam" id="PF15985"/>
    </source>
</evidence>
<feature type="domain" description="K Homology" evidence="4">
    <location>
        <begin position="149"/>
        <end position="196"/>
    </location>
</feature>
<dbReference type="Gene3D" id="3.30.1370.10">
    <property type="entry name" value="K Homology domain, type 1"/>
    <property type="match status" value="1"/>
</dbReference>
<dbReference type="Pfam" id="PF15985">
    <property type="entry name" value="KH_6"/>
    <property type="match status" value="1"/>
</dbReference>
<evidence type="ECO:0000256" key="1">
    <source>
        <dbReference type="ARBA" id="ARBA00004123"/>
    </source>
</evidence>
<gene>
    <name evidence="5" type="ORF">BLNAU_2378</name>
</gene>
<dbReference type="SUPFAM" id="SSF54791">
    <property type="entry name" value="Eukaryotic type KH-domain (KH-domain type I)"/>
    <property type="match status" value="1"/>
</dbReference>
<accession>A0ABQ9YFK2</accession>
<dbReference type="SUPFAM" id="SSF50249">
    <property type="entry name" value="Nucleic acid-binding proteins"/>
    <property type="match status" value="1"/>
</dbReference>
<organism evidence="5 6">
    <name type="scientific">Blattamonas nauphoetae</name>
    <dbReference type="NCBI Taxonomy" id="2049346"/>
    <lineage>
        <taxon>Eukaryota</taxon>
        <taxon>Metamonada</taxon>
        <taxon>Preaxostyla</taxon>
        <taxon>Oxymonadida</taxon>
        <taxon>Blattamonas</taxon>
    </lineage>
</organism>
<evidence type="ECO:0000313" key="5">
    <source>
        <dbReference type="EMBL" id="KAK2962546.1"/>
    </source>
</evidence>
<keyword evidence="3" id="KW-0694">RNA-binding</keyword>
<dbReference type="InterPro" id="IPR004088">
    <property type="entry name" value="KH_dom_type_1"/>
</dbReference>
<reference evidence="5 6" key="1">
    <citation type="journal article" date="2022" name="bioRxiv">
        <title>Genomics of Preaxostyla Flagellates Illuminates Evolutionary Transitions and the Path Towards Mitochondrial Loss.</title>
        <authorList>
            <person name="Novak L.V.F."/>
            <person name="Treitli S.C."/>
            <person name="Pyrih J."/>
            <person name="Halakuc P."/>
            <person name="Pipaliya S.V."/>
            <person name="Vacek V."/>
            <person name="Brzon O."/>
            <person name="Soukal P."/>
            <person name="Eme L."/>
            <person name="Dacks J.B."/>
            <person name="Karnkowska A."/>
            <person name="Elias M."/>
            <person name="Hampl V."/>
        </authorList>
    </citation>
    <scope>NUCLEOTIDE SEQUENCE [LARGE SCALE GENOMIC DNA]</scope>
    <source>
        <strain evidence="5">NAU3</strain>
        <tissue evidence="5">Gut</tissue>
    </source>
</reference>
<dbReference type="Proteomes" id="UP001281761">
    <property type="component" value="Unassembled WGS sequence"/>
</dbReference>
<evidence type="ECO:0000256" key="3">
    <source>
        <dbReference type="ARBA" id="ARBA00022884"/>
    </source>
</evidence>
<dbReference type="InterPro" id="IPR036612">
    <property type="entry name" value="KH_dom_type_1_sf"/>
</dbReference>
<name>A0ABQ9YFK2_9EUKA</name>
<dbReference type="InterPro" id="IPR012340">
    <property type="entry name" value="NA-bd_OB-fold"/>
</dbReference>
<dbReference type="EMBL" id="JARBJD010000010">
    <property type="protein sequence ID" value="KAK2962546.1"/>
    <property type="molecule type" value="Genomic_DNA"/>
</dbReference>
<dbReference type="Gene3D" id="2.40.50.140">
    <property type="entry name" value="Nucleic acid-binding proteins"/>
    <property type="match status" value="1"/>
</dbReference>
<comment type="subcellular location">
    <subcellularLocation>
        <location evidence="1">Nucleus</location>
    </subcellularLocation>
</comment>
<sequence>MIQASVLPGDVIVSNVKGKQNPIRISKGLQMNSTNVITTLPGDIEKRNNDTILLHATQQTYYPAINDCIVGIIVDRRGADGYVVDINSFRQAFLPTTAFSGATRRNQAAIPIGTAIYARVLQPDVHIDPVLTCTLKDGTAGAFGVQHGGAVFRCDTAFSKSLASPKNTFLPEIGARIPFEIASGENGMVWINSHNPRSILEVWESISAHRT</sequence>
<dbReference type="InterPro" id="IPR026699">
    <property type="entry name" value="Exosome_RNA_bind1/RRP40/RRP4"/>
</dbReference>
<comment type="caution">
    <text evidence="5">The sequence shown here is derived from an EMBL/GenBank/DDBJ whole genome shotgun (WGS) entry which is preliminary data.</text>
</comment>